<proteinExistence type="predicted"/>
<dbReference type="AlphaFoldDB" id="A0A174PDP9"/>
<sequence length="36" mass="4041">MNRYFLFALLAVLAMSSVIAAAPWQWSVEIKGVIIM</sequence>
<protein>
    <submittedName>
        <fullName evidence="1">Uncharacterized protein</fullName>
    </submittedName>
</protein>
<evidence type="ECO:0000313" key="3">
    <source>
        <dbReference type="Proteomes" id="UP000095606"/>
    </source>
</evidence>
<accession>A0A6N2W8X0</accession>
<dbReference type="EMBL" id="CACRSZ010000061">
    <property type="protein sequence ID" value="VYT38217.1"/>
    <property type="molecule type" value="Genomic_DNA"/>
</dbReference>
<accession>A0A174PDP9</accession>
<evidence type="ECO:0000313" key="2">
    <source>
        <dbReference type="EMBL" id="VYT38217.1"/>
    </source>
</evidence>
<evidence type="ECO:0000313" key="1">
    <source>
        <dbReference type="EMBL" id="CUP56049.1"/>
    </source>
</evidence>
<reference evidence="1 3" key="1">
    <citation type="submission" date="2015-09" db="EMBL/GenBank/DDBJ databases">
        <authorList>
            <consortium name="Pathogen Informatics"/>
        </authorList>
    </citation>
    <scope>NUCLEOTIDE SEQUENCE [LARGE SCALE GENOMIC DNA]</scope>
    <source>
        <strain evidence="1 3">2789STDY5834846</strain>
    </source>
</reference>
<name>A0A174PDP9_9BACE</name>
<dbReference type="Proteomes" id="UP000095606">
    <property type="component" value="Unassembled WGS sequence"/>
</dbReference>
<gene>
    <name evidence="2" type="ORF">BFLFYP10_02815</name>
    <name evidence="1" type="ORF">ERS852461_02862</name>
</gene>
<organism evidence="1 3">
    <name type="scientific">Bacteroides faecis</name>
    <dbReference type="NCBI Taxonomy" id="674529"/>
    <lineage>
        <taxon>Bacteria</taxon>
        <taxon>Pseudomonadati</taxon>
        <taxon>Bacteroidota</taxon>
        <taxon>Bacteroidia</taxon>
        <taxon>Bacteroidales</taxon>
        <taxon>Bacteroidaceae</taxon>
        <taxon>Bacteroides</taxon>
    </lineage>
</organism>
<dbReference type="EMBL" id="CZAE01000013">
    <property type="protein sequence ID" value="CUP56049.1"/>
    <property type="molecule type" value="Genomic_DNA"/>
</dbReference>
<reference evidence="2" key="2">
    <citation type="submission" date="2019-11" db="EMBL/GenBank/DDBJ databases">
        <authorList>
            <person name="Feng L."/>
        </authorList>
    </citation>
    <scope>NUCLEOTIDE SEQUENCE</scope>
    <source>
        <strain evidence="2">BfaecisLFYP10</strain>
    </source>
</reference>